<dbReference type="AlphaFoldDB" id="A0A6M0S0P9"/>
<accession>A0A6M0S0P9</accession>
<protein>
    <submittedName>
        <fullName evidence="2">DUF488 family protein</fullName>
    </submittedName>
</protein>
<comment type="caution">
    <text evidence="2">The sequence shown here is derived from an EMBL/GenBank/DDBJ whole genome shotgun (WGS) entry which is preliminary data.</text>
</comment>
<reference evidence="2 3" key="1">
    <citation type="journal article" date="2020" name="Microb. Ecol.">
        <title>Ecogenomics of the Marine Benthic Filamentous Cyanobacterium Adonisia.</title>
        <authorList>
            <person name="Walter J.M."/>
            <person name="Coutinho F.H."/>
            <person name="Leomil L."/>
            <person name="Hargreaves P.I."/>
            <person name="Campeao M.E."/>
            <person name="Vieira V.V."/>
            <person name="Silva B.S."/>
            <person name="Fistarol G.O."/>
            <person name="Salomon P.S."/>
            <person name="Sawabe T."/>
            <person name="Mino S."/>
            <person name="Hosokawa M."/>
            <person name="Miyashita H."/>
            <person name="Maruyama F."/>
            <person name="van Verk M.C."/>
            <person name="Dutilh B.E."/>
            <person name="Thompson C.C."/>
            <person name="Thompson F.L."/>
        </authorList>
    </citation>
    <scope>NUCLEOTIDE SEQUENCE [LARGE SCALE GENOMIC DNA]</scope>
    <source>
        <strain evidence="2 3">CCMR0082</strain>
    </source>
</reference>
<sequence>MKTSNFANNAHHNLQGISISRYPATRSGFTGPEFPPLFPDTGLLKDYKESRIDWSGYVARYEQQLSLLKADEAYAYLCQIAAEIGADEPVLLCFESAKTLDKQPCHRRLVAAWLEREIGVQVPEWAKQKSLLEAVA</sequence>
<dbReference type="EMBL" id="QZCE01000001">
    <property type="protein sequence ID" value="NEZ61522.1"/>
    <property type="molecule type" value="Genomic_DNA"/>
</dbReference>
<name>A0A6M0S0P9_9CYAN</name>
<evidence type="ECO:0000259" key="1">
    <source>
        <dbReference type="Pfam" id="PF22751"/>
    </source>
</evidence>
<organism evidence="2 3">
    <name type="scientific">Adonisia turfae CCMR0082</name>
    <dbReference type="NCBI Taxonomy" id="2304604"/>
    <lineage>
        <taxon>Bacteria</taxon>
        <taxon>Bacillati</taxon>
        <taxon>Cyanobacteriota</taxon>
        <taxon>Adonisia</taxon>
        <taxon>Adonisia turfae</taxon>
    </lineage>
</organism>
<evidence type="ECO:0000313" key="3">
    <source>
        <dbReference type="Proteomes" id="UP000473574"/>
    </source>
</evidence>
<evidence type="ECO:0000313" key="2">
    <source>
        <dbReference type="EMBL" id="NEZ61522.1"/>
    </source>
</evidence>
<feature type="domain" description="DUF488" evidence="1">
    <location>
        <begin position="34"/>
        <end position="116"/>
    </location>
</feature>
<dbReference type="Proteomes" id="UP000473574">
    <property type="component" value="Unassembled WGS sequence"/>
</dbReference>
<dbReference type="InterPro" id="IPR054495">
    <property type="entry name" value="DUF488-N3a"/>
</dbReference>
<dbReference type="Pfam" id="PF22751">
    <property type="entry name" value="DUF488-N3a"/>
    <property type="match status" value="1"/>
</dbReference>
<proteinExistence type="predicted"/>
<dbReference type="RefSeq" id="WP_163659357.1">
    <property type="nucleotide sequence ID" value="NZ_QZCE01000001.1"/>
</dbReference>
<gene>
    <name evidence="2" type="ORF">D0962_01815</name>
</gene>